<evidence type="ECO:0000256" key="7">
    <source>
        <dbReference type="ARBA" id="ARBA00023212"/>
    </source>
</evidence>
<dbReference type="PANTHER" id="PTHR15431:SF19">
    <property type="entry name" value="CENTROSOMAL PROTEIN 20-RELATED"/>
    <property type="match status" value="1"/>
</dbReference>
<evidence type="ECO:0000256" key="6">
    <source>
        <dbReference type="ARBA" id="ARBA00022794"/>
    </source>
</evidence>
<name>A0ABN9MKG2_9NEOB</name>
<keyword evidence="8" id="KW-0966">Cell projection</keyword>
<dbReference type="SMART" id="SM00298">
    <property type="entry name" value="CHROMO"/>
    <property type="match status" value="1"/>
</dbReference>
<dbReference type="PROSITE" id="PS50013">
    <property type="entry name" value="CHROMO_2"/>
    <property type="match status" value="1"/>
</dbReference>
<dbReference type="Gene3D" id="1.20.960.40">
    <property type="match status" value="1"/>
</dbReference>
<dbReference type="Pfam" id="PF00385">
    <property type="entry name" value="Chromo"/>
    <property type="match status" value="1"/>
</dbReference>
<evidence type="ECO:0000256" key="5">
    <source>
        <dbReference type="ARBA" id="ARBA00022490"/>
    </source>
</evidence>
<evidence type="ECO:0000313" key="11">
    <source>
        <dbReference type="EMBL" id="CAJ0967201.1"/>
    </source>
</evidence>
<keyword evidence="7" id="KW-0206">Cytoskeleton</keyword>
<dbReference type="SUPFAM" id="SSF56672">
    <property type="entry name" value="DNA/RNA polymerases"/>
    <property type="match status" value="1"/>
</dbReference>
<dbReference type="SUPFAM" id="SSF54160">
    <property type="entry name" value="Chromo domain-like"/>
    <property type="match status" value="1"/>
</dbReference>
<keyword evidence="5" id="KW-0963">Cytoplasm</keyword>
<evidence type="ECO:0000256" key="1">
    <source>
        <dbReference type="ARBA" id="ARBA00004120"/>
    </source>
</evidence>
<dbReference type="InterPro" id="IPR016197">
    <property type="entry name" value="Chromo-like_dom_sf"/>
</dbReference>
<comment type="similarity">
    <text evidence="4">Belongs to the CEP43 family.</text>
</comment>
<dbReference type="InterPro" id="IPR018993">
    <property type="entry name" value="FOP_dimerisation-dom_N"/>
</dbReference>
<dbReference type="Pfam" id="PF09398">
    <property type="entry name" value="FOP_dimer"/>
    <property type="match status" value="1"/>
</dbReference>
<dbReference type="Gene3D" id="2.40.50.40">
    <property type="match status" value="1"/>
</dbReference>
<dbReference type="InterPro" id="IPR006594">
    <property type="entry name" value="LisH"/>
</dbReference>
<proteinExistence type="inferred from homology"/>
<dbReference type="InterPro" id="IPR036397">
    <property type="entry name" value="RNaseH_sf"/>
</dbReference>
<dbReference type="InterPro" id="IPR000953">
    <property type="entry name" value="Chromo/chromo_shadow_dom"/>
</dbReference>
<keyword evidence="12" id="KW-1185">Reference proteome</keyword>
<dbReference type="CDD" id="cd00024">
    <property type="entry name" value="CD_CSD"/>
    <property type="match status" value="1"/>
</dbReference>
<dbReference type="SUPFAM" id="SSF53098">
    <property type="entry name" value="Ribonuclease H-like"/>
    <property type="match status" value="1"/>
</dbReference>
<dbReference type="CDD" id="cd09275">
    <property type="entry name" value="RNase_HI_RT_DIRS1"/>
    <property type="match status" value="1"/>
</dbReference>
<keyword evidence="6" id="KW-0970">Cilium biogenesis/degradation</keyword>
<dbReference type="PROSITE" id="PS50896">
    <property type="entry name" value="LISH"/>
    <property type="match status" value="1"/>
</dbReference>
<dbReference type="Proteomes" id="UP001176940">
    <property type="component" value="Unassembled WGS sequence"/>
</dbReference>
<reference evidence="11" key="1">
    <citation type="submission" date="2023-07" db="EMBL/GenBank/DDBJ databases">
        <authorList>
            <person name="Stuckert A."/>
        </authorList>
    </citation>
    <scope>NUCLEOTIDE SEQUENCE</scope>
</reference>
<evidence type="ECO:0000256" key="4">
    <source>
        <dbReference type="ARBA" id="ARBA00005385"/>
    </source>
</evidence>
<organism evidence="11 12">
    <name type="scientific">Ranitomeya imitator</name>
    <name type="common">mimic poison frog</name>
    <dbReference type="NCBI Taxonomy" id="111125"/>
    <lineage>
        <taxon>Eukaryota</taxon>
        <taxon>Metazoa</taxon>
        <taxon>Chordata</taxon>
        <taxon>Craniata</taxon>
        <taxon>Vertebrata</taxon>
        <taxon>Euteleostomi</taxon>
        <taxon>Amphibia</taxon>
        <taxon>Batrachia</taxon>
        <taxon>Anura</taxon>
        <taxon>Neobatrachia</taxon>
        <taxon>Hyloidea</taxon>
        <taxon>Dendrobatidae</taxon>
        <taxon>Dendrobatinae</taxon>
        <taxon>Ranitomeya</taxon>
    </lineage>
</organism>
<dbReference type="PANTHER" id="PTHR15431">
    <property type="entry name" value="FGFR1 ONCOGENE PARTNER/LISH DOMAIN-CONTAINING PROTEIN"/>
    <property type="match status" value="1"/>
</dbReference>
<accession>A0ABN9MKG2</accession>
<feature type="region of interest" description="Disordered" evidence="9">
    <location>
        <begin position="742"/>
        <end position="780"/>
    </location>
</feature>
<comment type="caution">
    <text evidence="11">The sequence shown here is derived from an EMBL/GenBank/DDBJ whole genome shotgun (WGS) entry which is preliminary data.</text>
</comment>
<evidence type="ECO:0000256" key="9">
    <source>
        <dbReference type="SAM" id="MobiDB-lite"/>
    </source>
</evidence>
<dbReference type="InterPro" id="IPR012337">
    <property type="entry name" value="RNaseH-like_sf"/>
</dbReference>
<evidence type="ECO:0000259" key="10">
    <source>
        <dbReference type="PROSITE" id="PS50013"/>
    </source>
</evidence>
<dbReference type="InterPro" id="IPR023780">
    <property type="entry name" value="Chromo_domain"/>
</dbReference>
<dbReference type="InterPro" id="IPR043502">
    <property type="entry name" value="DNA/RNA_pol_sf"/>
</dbReference>
<evidence type="ECO:0000313" key="12">
    <source>
        <dbReference type="Proteomes" id="UP001176940"/>
    </source>
</evidence>
<dbReference type="InterPro" id="IPR041577">
    <property type="entry name" value="RT_RNaseH_2"/>
</dbReference>
<evidence type="ECO:0000256" key="3">
    <source>
        <dbReference type="ARBA" id="ARBA00004300"/>
    </source>
</evidence>
<dbReference type="EMBL" id="CAUEEQ010078135">
    <property type="protein sequence ID" value="CAJ0967201.1"/>
    <property type="molecule type" value="Genomic_DNA"/>
</dbReference>
<dbReference type="Pfam" id="PF24626">
    <property type="entry name" value="SH3_Tf2-1"/>
    <property type="match status" value="1"/>
</dbReference>
<protein>
    <recommendedName>
        <fullName evidence="10">Chromo domain-containing protein</fullName>
    </recommendedName>
</protein>
<evidence type="ECO:0000256" key="8">
    <source>
        <dbReference type="ARBA" id="ARBA00023273"/>
    </source>
</evidence>
<dbReference type="InterPro" id="IPR056924">
    <property type="entry name" value="SH3_Tf2-1"/>
</dbReference>
<comment type="subcellular location">
    <subcellularLocation>
        <location evidence="1">Cytoplasm</location>
        <location evidence="1">Cytoskeleton</location>
        <location evidence="1">Cilium basal body</location>
    </subcellularLocation>
    <subcellularLocation>
        <location evidence="3">Cytoplasm</location>
        <location evidence="3">Cytoskeleton</location>
        <location evidence="3">Microtubule organizing center</location>
        <location evidence="3">Centrosome</location>
    </subcellularLocation>
    <subcellularLocation>
        <location evidence="2">Nucleus</location>
    </subcellularLocation>
</comment>
<dbReference type="Pfam" id="PF17919">
    <property type="entry name" value="RT_RNaseH_2"/>
    <property type="match status" value="1"/>
</dbReference>
<gene>
    <name evidence="11" type="ORF">RIMI_LOCUS22033597</name>
</gene>
<sequence length="884" mass="100937">MAVWRRHPSNIRDLEQFAKEEWSKIPAEHCKKLIDGYRKRLVAVILAKVVQPSIRLRVEVDASEIGAGAVLSQRNSDGSLIKPCAFFSRKFSPSERNYDVGNLELLAMKWAFEEWRHWLEGAKHRVTNGQTERTNQTLETYLRCFVSADQDDWVTFLPLAEFALNNRARQLEPSDCPGVDSVVDRLQQIWTHVVDNLTLSQEKAQRFANRRRCVGPRLRVGDLVWLSSRHVPMKVSSPKFKPRFIGPYKISETINPVSFRLALPASFSIHNVFHRSLLRRYVVPIVPSVDPPAPVLVEGELEYVVEKILDSRFSRRKLQYLVKWKGYGQQDNSWVVASDVHAPDLVRAFHLARPGSSGDPFQTDLVKKVEEKTTQSWWSDAGSGRFGGFGEIGSQIFSPVECSPQGFMDKVLARRFTGHIKIVAFPNNWHWNQVWELQQKGVLINVPTIQRDNQVTVAYINHQGGTRSGSLMDVANRIFQMAENHLLSLTALHIRGKLNVVADYVSRNKLGQGDWTLYNLVEDDLIQLCENKENKKLHRFCSLNPRENPYAADALLISWHFNLAYAFTPLNLTPIVLRKIREDKARVINILVLKKPFGSVHLIRKWQRFGRSTCSLWVKRCHLLNVVLTDTLDKRGVLGQLKARVRAEVFAALNDQSEPRPELSHENLLINEMIREYLEFNKYKHTSSVLSAESGLSDVPLDRSFLARELNLIEDTRAQSVPILYGLLAHFLHAHREMPCPSALGQSSKRQTHAEYSANRAAKGAHLEPTDMMQPSSADSYSLHEKERSLQLYFQPLYRPCIECVDFKLYNGMAMCTRCGFACGSNAADLQQFSIRFTVPCKPMENKIRSAHSAENTVRKCCGLFSTACQFFVRIPQRFAPIPQ</sequence>
<dbReference type="Gene3D" id="3.30.420.10">
    <property type="entry name" value="Ribonuclease H-like superfamily/Ribonuclease H"/>
    <property type="match status" value="2"/>
</dbReference>
<evidence type="ECO:0000256" key="2">
    <source>
        <dbReference type="ARBA" id="ARBA00004123"/>
    </source>
</evidence>
<dbReference type="SMART" id="SM00667">
    <property type="entry name" value="LisH"/>
    <property type="match status" value="1"/>
</dbReference>
<feature type="domain" description="Chromo" evidence="10">
    <location>
        <begin position="303"/>
        <end position="350"/>
    </location>
</feature>